<dbReference type="eggNOG" id="COG4012">
    <property type="taxonomic scope" value="Bacteria"/>
</dbReference>
<gene>
    <name evidence="1" type="ordered locus">Sfum_1324</name>
</gene>
<dbReference type="HOGENOM" id="CLU_803466_0_0_7"/>
<dbReference type="InterPro" id="IPR014846">
    <property type="entry name" value="DUF1786_pyruvate_format-lyase"/>
</dbReference>
<name>A0LHW3_SYNFM</name>
<evidence type="ECO:0008006" key="3">
    <source>
        <dbReference type="Google" id="ProtNLM"/>
    </source>
</evidence>
<dbReference type="AlphaFoldDB" id="A0LHW3"/>
<proteinExistence type="predicted"/>
<reference evidence="1 2" key="1">
    <citation type="submission" date="2006-10" db="EMBL/GenBank/DDBJ databases">
        <title>Complete sequence of Syntrophobacter fumaroxidans MPOB.</title>
        <authorList>
            <consortium name="US DOE Joint Genome Institute"/>
            <person name="Copeland A."/>
            <person name="Lucas S."/>
            <person name="Lapidus A."/>
            <person name="Barry K."/>
            <person name="Detter J.C."/>
            <person name="Glavina del Rio T."/>
            <person name="Hammon N."/>
            <person name="Israni S."/>
            <person name="Pitluck S."/>
            <person name="Goltsman E.G."/>
            <person name="Martinez M."/>
            <person name="Schmutz J."/>
            <person name="Larimer F."/>
            <person name="Land M."/>
            <person name="Hauser L."/>
            <person name="Kyrpides N."/>
            <person name="Kim E."/>
            <person name="Boone D.R."/>
            <person name="Brockman F."/>
            <person name="Culley D."/>
            <person name="Ferry J."/>
            <person name="Gunsalus R."/>
            <person name="McInerney M.J."/>
            <person name="Morrison M."/>
            <person name="Plugge C."/>
            <person name="Rohlin L."/>
            <person name="Scholten J."/>
            <person name="Sieber J."/>
            <person name="Stams A.J.M."/>
            <person name="Worm P."/>
            <person name="Henstra A.M."/>
            <person name="Richardson P."/>
        </authorList>
    </citation>
    <scope>NUCLEOTIDE SEQUENCE [LARGE SCALE GENOMIC DNA]</scope>
    <source>
        <strain evidence="2">DSM 10017 / MPOB</strain>
    </source>
</reference>
<protein>
    <recommendedName>
        <fullName evidence="3">Pyruvate formate-lyase activating enzyme</fullName>
    </recommendedName>
</protein>
<organism evidence="1 2">
    <name type="scientific">Syntrophobacter fumaroxidans (strain DSM 10017 / MPOB)</name>
    <dbReference type="NCBI Taxonomy" id="335543"/>
    <lineage>
        <taxon>Bacteria</taxon>
        <taxon>Pseudomonadati</taxon>
        <taxon>Thermodesulfobacteriota</taxon>
        <taxon>Syntrophobacteria</taxon>
        <taxon>Syntrophobacterales</taxon>
        <taxon>Syntrophobacteraceae</taxon>
        <taxon>Syntrophobacter</taxon>
    </lineage>
</organism>
<accession>A0LHW3</accession>
<evidence type="ECO:0000313" key="2">
    <source>
        <dbReference type="Proteomes" id="UP000001784"/>
    </source>
</evidence>
<dbReference type="EMBL" id="CP000478">
    <property type="protein sequence ID" value="ABK17015.1"/>
    <property type="molecule type" value="Genomic_DNA"/>
</dbReference>
<evidence type="ECO:0000313" key="1">
    <source>
        <dbReference type="EMBL" id="ABK17015.1"/>
    </source>
</evidence>
<dbReference type="InParanoid" id="A0LHW3"/>
<dbReference type="KEGG" id="sfu:Sfum_1324"/>
<dbReference type="STRING" id="335543.Sfum_1324"/>
<sequence>MGPFPRRLRISDRPRGGRLQGVERMSRYLLIDVGAGTMDVLYFDDDSGVQYKSVARSPVLYTAESIAGIPGNLLVTGKEMGGGPVTDILKRRAREARVVMSVSAARTLSHDMGKVRSWGIVVVEDEEAEAMRNDELYHAVSIGDLDMERLKSIVAGFGVDFSFDIAGICAQDHGMPPSGVSHLDYRHSIMKLKLDECPFPHVLLHDRDEVPPTLNRLKSIADSARGIPAAEVYVMDSGMAAVLGASMDIHALGKNRILVLDIATSHTVGAALDRGEIAGVFEYHTRDISLPRLEQLLRDMADGRLDHEQILREGGHGAYLRRPFGYDSVEVIVATGPKRALVRESNLPVKYGAPLGDNMMTGTVGLLEAIRRRKGIGPTWYV</sequence>
<dbReference type="Proteomes" id="UP000001784">
    <property type="component" value="Chromosome"/>
</dbReference>
<dbReference type="Pfam" id="PF08735">
    <property type="entry name" value="DUF1786"/>
    <property type="match status" value="1"/>
</dbReference>
<keyword evidence="2" id="KW-1185">Reference proteome</keyword>